<dbReference type="InterPro" id="IPR001461">
    <property type="entry name" value="Aspartic_peptidase_A1"/>
</dbReference>
<feature type="domain" description="Peptidase A1" evidence="9">
    <location>
        <begin position="129"/>
        <end position="467"/>
    </location>
</feature>
<dbReference type="KEGG" id="qsa:O6P43_013651"/>
<evidence type="ECO:0000256" key="3">
    <source>
        <dbReference type="ARBA" id="ARBA00022729"/>
    </source>
</evidence>
<dbReference type="PROSITE" id="PS51767">
    <property type="entry name" value="PEPTIDASE_A1"/>
    <property type="match status" value="1"/>
</dbReference>
<dbReference type="PANTHER" id="PTHR13683:SF750">
    <property type="entry name" value="ASPARTYL PROTEASE AED1"/>
    <property type="match status" value="1"/>
</dbReference>
<dbReference type="InterPro" id="IPR033121">
    <property type="entry name" value="PEPTIDASE_A1"/>
</dbReference>
<evidence type="ECO:0000256" key="7">
    <source>
        <dbReference type="PIRSR" id="PIRSR601461-1"/>
    </source>
</evidence>
<evidence type="ECO:0000256" key="1">
    <source>
        <dbReference type="ARBA" id="ARBA00007447"/>
    </source>
</evidence>
<dbReference type="Gene3D" id="2.40.70.10">
    <property type="entry name" value="Acid Proteases"/>
    <property type="match status" value="2"/>
</dbReference>
<comment type="similarity">
    <text evidence="1">Belongs to the peptidase A1 family.</text>
</comment>
<evidence type="ECO:0000256" key="2">
    <source>
        <dbReference type="ARBA" id="ARBA00022670"/>
    </source>
</evidence>
<keyword evidence="4" id="KW-0064">Aspartyl protease</keyword>
<evidence type="ECO:0000256" key="8">
    <source>
        <dbReference type="SAM" id="SignalP"/>
    </source>
</evidence>
<dbReference type="GO" id="GO:0006508">
    <property type="term" value="P:proteolysis"/>
    <property type="evidence" value="ECO:0007669"/>
    <property type="project" value="UniProtKB-KW"/>
</dbReference>
<sequence>MATQNSSLLFGSVLLVLFFLCSLEETFGTAQYHNVQLSSLLPSSTCSPSTKGPNKKTSLKVVHKHGPCSQTKQEEPNAPTHIDILLQDQSRVNSIHSRLSSTGGGGDVKKLDSTTLPAKSGSSIGSGNYIVVVGLGTPRNDLSLVFDTGSDLTWTQCEPCARSCYKQKEPILDPSKSTTYSNITCTNSLCSQLSSATGNTPKCAATTSTCIYGIQYGDSSFSIGYFAKETLTLPPNGVVPNYLFGCGQDNQGLFGGAAGLLGLGRNAISFVQQTALKYNKIFSYCLPATASSTGYLSFGGGASNSVKYTSFSDISQGSSFYGIEIVGITVGGNKLSIPSSVFSSSGSIIDSGTVITRLPSGAYGPLRTAFRQAMSKYPAVSGLSILDTCYDLSGYKSFEIPKISFLFGGGVSVDLASSGIVYVVSAKQVCLGFAANQDAGDVTIFGNVQQKTLEIVYDVGGGRVGFGSAGCH</sequence>
<dbReference type="InterPro" id="IPR032861">
    <property type="entry name" value="TAXi_N"/>
</dbReference>
<protein>
    <submittedName>
        <fullName evidence="10">Aspartyl protease family protein</fullName>
    </submittedName>
</protein>
<feature type="signal peptide" evidence="8">
    <location>
        <begin position="1"/>
        <end position="23"/>
    </location>
</feature>
<dbReference type="FunFam" id="2.40.70.10:FF:000013">
    <property type="entry name" value="Aspartyl protease AED1"/>
    <property type="match status" value="1"/>
</dbReference>
<comment type="caution">
    <text evidence="10">The sequence shown here is derived from an EMBL/GenBank/DDBJ whole genome shotgun (WGS) entry which is preliminary data.</text>
</comment>
<evidence type="ECO:0000256" key="5">
    <source>
        <dbReference type="ARBA" id="ARBA00022801"/>
    </source>
</evidence>
<dbReference type="PRINTS" id="PR00792">
    <property type="entry name" value="PEPSIN"/>
</dbReference>
<feature type="active site" evidence="7">
    <location>
        <position position="350"/>
    </location>
</feature>
<organism evidence="10 11">
    <name type="scientific">Quillaja saponaria</name>
    <name type="common">Soap bark tree</name>
    <dbReference type="NCBI Taxonomy" id="32244"/>
    <lineage>
        <taxon>Eukaryota</taxon>
        <taxon>Viridiplantae</taxon>
        <taxon>Streptophyta</taxon>
        <taxon>Embryophyta</taxon>
        <taxon>Tracheophyta</taxon>
        <taxon>Spermatophyta</taxon>
        <taxon>Magnoliopsida</taxon>
        <taxon>eudicotyledons</taxon>
        <taxon>Gunneridae</taxon>
        <taxon>Pentapetalae</taxon>
        <taxon>rosids</taxon>
        <taxon>fabids</taxon>
        <taxon>Fabales</taxon>
        <taxon>Quillajaceae</taxon>
        <taxon>Quillaja</taxon>
    </lineage>
</organism>
<dbReference type="Proteomes" id="UP001163823">
    <property type="component" value="Chromosome 6"/>
</dbReference>
<keyword evidence="2 10" id="KW-0645">Protease</keyword>
<dbReference type="EMBL" id="JARAOO010000006">
    <property type="protein sequence ID" value="KAJ7963735.1"/>
    <property type="molecule type" value="Genomic_DNA"/>
</dbReference>
<accession>A0AAD7PR28</accession>
<reference evidence="10" key="1">
    <citation type="journal article" date="2023" name="Science">
        <title>Elucidation of the pathway for biosynthesis of saponin adjuvants from the soapbark tree.</title>
        <authorList>
            <person name="Reed J."/>
            <person name="Orme A."/>
            <person name="El-Demerdash A."/>
            <person name="Owen C."/>
            <person name="Martin L.B.B."/>
            <person name="Misra R.C."/>
            <person name="Kikuchi S."/>
            <person name="Rejzek M."/>
            <person name="Martin A.C."/>
            <person name="Harkess A."/>
            <person name="Leebens-Mack J."/>
            <person name="Louveau T."/>
            <person name="Stephenson M.J."/>
            <person name="Osbourn A."/>
        </authorList>
    </citation>
    <scope>NUCLEOTIDE SEQUENCE</scope>
    <source>
        <strain evidence="10">S10</strain>
    </source>
</reference>
<dbReference type="SUPFAM" id="SSF50630">
    <property type="entry name" value="Acid proteases"/>
    <property type="match status" value="1"/>
</dbReference>
<keyword evidence="3 8" id="KW-0732">Signal</keyword>
<dbReference type="GO" id="GO:0004190">
    <property type="term" value="F:aspartic-type endopeptidase activity"/>
    <property type="evidence" value="ECO:0007669"/>
    <property type="project" value="UniProtKB-KW"/>
</dbReference>
<evidence type="ECO:0000313" key="11">
    <source>
        <dbReference type="Proteomes" id="UP001163823"/>
    </source>
</evidence>
<evidence type="ECO:0000256" key="6">
    <source>
        <dbReference type="ARBA" id="ARBA00023157"/>
    </source>
</evidence>
<dbReference type="InterPro" id="IPR032799">
    <property type="entry name" value="TAXi_C"/>
</dbReference>
<dbReference type="InterPro" id="IPR021109">
    <property type="entry name" value="Peptidase_aspartic_dom_sf"/>
</dbReference>
<name>A0AAD7PR28_QUISA</name>
<keyword evidence="6" id="KW-1015">Disulfide bond</keyword>
<proteinExistence type="inferred from homology"/>
<dbReference type="FunFam" id="2.40.70.10:FF:000021">
    <property type="entry name" value="Aspartyl protease AED1"/>
    <property type="match status" value="1"/>
</dbReference>
<feature type="chain" id="PRO_5042041108" evidence="8">
    <location>
        <begin position="24"/>
        <end position="472"/>
    </location>
</feature>
<gene>
    <name evidence="10" type="ORF">O6P43_013651</name>
</gene>
<keyword evidence="11" id="KW-1185">Reference proteome</keyword>
<evidence type="ECO:0000256" key="4">
    <source>
        <dbReference type="ARBA" id="ARBA00022750"/>
    </source>
</evidence>
<evidence type="ECO:0000259" key="9">
    <source>
        <dbReference type="PROSITE" id="PS51767"/>
    </source>
</evidence>
<evidence type="ECO:0000313" key="10">
    <source>
        <dbReference type="EMBL" id="KAJ7963735.1"/>
    </source>
</evidence>
<dbReference type="Pfam" id="PF14541">
    <property type="entry name" value="TAXi_C"/>
    <property type="match status" value="1"/>
</dbReference>
<feature type="active site" evidence="7">
    <location>
        <position position="147"/>
    </location>
</feature>
<dbReference type="Pfam" id="PF14543">
    <property type="entry name" value="TAXi_N"/>
    <property type="match status" value="1"/>
</dbReference>
<dbReference type="AlphaFoldDB" id="A0AAD7PR28"/>
<dbReference type="PANTHER" id="PTHR13683">
    <property type="entry name" value="ASPARTYL PROTEASES"/>
    <property type="match status" value="1"/>
</dbReference>
<keyword evidence="5" id="KW-0378">Hydrolase</keyword>